<organism evidence="1 2">
    <name type="scientific">Terriglobus roseus (strain DSM 18391 / NRRL B-41598 / KBS 63)</name>
    <dbReference type="NCBI Taxonomy" id="926566"/>
    <lineage>
        <taxon>Bacteria</taxon>
        <taxon>Pseudomonadati</taxon>
        <taxon>Acidobacteriota</taxon>
        <taxon>Terriglobia</taxon>
        <taxon>Terriglobales</taxon>
        <taxon>Acidobacteriaceae</taxon>
        <taxon>Terriglobus</taxon>
    </lineage>
</organism>
<sequence>METSPKQLLSEKEVLDLCRTEVEAMHDVHFLMSRPNVSHDDLQLCLAHMNGSLQKLTDILCRE</sequence>
<proteinExistence type="predicted"/>
<evidence type="ECO:0000313" key="2">
    <source>
        <dbReference type="Proteomes" id="UP000006056"/>
    </source>
</evidence>
<keyword evidence="2" id="KW-1185">Reference proteome</keyword>
<dbReference type="Proteomes" id="UP000006056">
    <property type="component" value="Chromosome"/>
</dbReference>
<protein>
    <submittedName>
        <fullName evidence="1">Uncharacterized protein</fullName>
    </submittedName>
</protein>
<dbReference type="AlphaFoldDB" id="I3ZJ11"/>
<dbReference type="HOGENOM" id="CLU_2884415_0_0_0"/>
<name>I3ZJ11_TERRK</name>
<dbReference type="KEGG" id="trs:Terro_2997"/>
<accession>I3ZJ11</accession>
<gene>
    <name evidence="1" type="ordered locus">Terro_2997</name>
</gene>
<evidence type="ECO:0000313" key="1">
    <source>
        <dbReference type="EMBL" id="AFL89229.1"/>
    </source>
</evidence>
<reference evidence="1 2" key="1">
    <citation type="submission" date="2012-06" db="EMBL/GenBank/DDBJ databases">
        <title>Complete genome of Terriglobus roseus DSM 18391.</title>
        <authorList>
            <consortium name="US DOE Joint Genome Institute (JGI-PGF)"/>
            <person name="Lucas S."/>
            <person name="Copeland A."/>
            <person name="Lapidus A."/>
            <person name="Glavina del Rio T."/>
            <person name="Dalin E."/>
            <person name="Tice H."/>
            <person name="Bruce D."/>
            <person name="Goodwin L."/>
            <person name="Pitluck S."/>
            <person name="Peters L."/>
            <person name="Mikhailova N."/>
            <person name="Munk A.C.C."/>
            <person name="Kyrpides N."/>
            <person name="Mavromatis K."/>
            <person name="Ivanova N."/>
            <person name="Brettin T."/>
            <person name="Detter J.C."/>
            <person name="Han C."/>
            <person name="Larimer F."/>
            <person name="Land M."/>
            <person name="Hauser L."/>
            <person name="Markowitz V."/>
            <person name="Cheng J.-F."/>
            <person name="Hugenholtz P."/>
            <person name="Woyke T."/>
            <person name="Wu D."/>
            <person name="Brambilla E."/>
            <person name="Klenk H.-P."/>
            <person name="Eisen J.A."/>
        </authorList>
    </citation>
    <scope>NUCLEOTIDE SEQUENCE [LARGE SCALE GENOMIC DNA]</scope>
    <source>
        <strain evidence="2">DSM 18391 / NRRL B-41598 / KBS 63</strain>
    </source>
</reference>
<dbReference type="EMBL" id="CP003379">
    <property type="protein sequence ID" value="AFL89229.1"/>
    <property type="molecule type" value="Genomic_DNA"/>
</dbReference>